<evidence type="ECO:0000313" key="1">
    <source>
        <dbReference type="Proteomes" id="UP000095286"/>
    </source>
</evidence>
<reference evidence="2" key="1">
    <citation type="submission" date="2016-11" db="UniProtKB">
        <authorList>
            <consortium name="WormBaseParasite"/>
        </authorList>
    </citation>
    <scope>IDENTIFICATION</scope>
    <source>
        <strain evidence="2">KR3021</strain>
    </source>
</reference>
<sequence length="296" mass="34990">MKFRYCLMYFSVAQLISGFYDPDRDHLRDITVTTQTSDDRYSDLALNVAPNWFENYYNSIFVVGDRPDLDKTKIPGRHYVAASCNVTTLAARQNCMTQLELEIMVHEQRLWSCHINNKVILNSKKLVSQLGFLNLYSSEVFIGKPWRPRSPEKCIPRAPEEIAQETFWCLSIHSLDEQMVEAINNKYFLKMYSEERQNNTQNLLDFFERYGNIEPSIEHDMFAYLENMPFSHPDDYALWGYHNFVRPFHPFHFNSACSNYTDKFQYDALHCFMKHSIARKSVFVFSMNAPRDYEDC</sequence>
<proteinExistence type="predicted"/>
<dbReference type="WBParaSite" id="RSKR_0000770400.1">
    <property type="protein sequence ID" value="RSKR_0000770400.1"/>
    <property type="gene ID" value="RSKR_0000770400"/>
</dbReference>
<dbReference type="Proteomes" id="UP000095286">
    <property type="component" value="Unplaced"/>
</dbReference>
<name>A0AC35U674_9BILA</name>
<organism evidence="1 2">
    <name type="scientific">Rhabditophanes sp. KR3021</name>
    <dbReference type="NCBI Taxonomy" id="114890"/>
    <lineage>
        <taxon>Eukaryota</taxon>
        <taxon>Metazoa</taxon>
        <taxon>Ecdysozoa</taxon>
        <taxon>Nematoda</taxon>
        <taxon>Chromadorea</taxon>
        <taxon>Rhabditida</taxon>
        <taxon>Tylenchina</taxon>
        <taxon>Panagrolaimomorpha</taxon>
        <taxon>Strongyloidoidea</taxon>
        <taxon>Alloionematidae</taxon>
        <taxon>Rhabditophanes</taxon>
    </lineage>
</organism>
<protein>
    <submittedName>
        <fullName evidence="2">Glycosyltransferase family 92 protein</fullName>
    </submittedName>
</protein>
<accession>A0AC35U674</accession>
<evidence type="ECO:0000313" key="2">
    <source>
        <dbReference type="WBParaSite" id="RSKR_0000770400.1"/>
    </source>
</evidence>